<keyword evidence="2" id="KW-0223">Dioxygenase</keyword>
<name>A0ABV4D5I2_9LACT</name>
<dbReference type="RefSeq" id="WP_369948292.1">
    <property type="nucleotide sequence ID" value="NZ_JBCLSH010000014.1"/>
</dbReference>
<dbReference type="CDD" id="cd06588">
    <property type="entry name" value="PhnB_like"/>
    <property type="match status" value="1"/>
</dbReference>
<feature type="domain" description="PhnB-like" evidence="1">
    <location>
        <begin position="11"/>
        <end position="138"/>
    </location>
</feature>
<evidence type="ECO:0000313" key="3">
    <source>
        <dbReference type="Proteomes" id="UP001565283"/>
    </source>
</evidence>
<comment type="caution">
    <text evidence="2">The sequence shown here is derived from an EMBL/GenBank/DDBJ whole genome shotgun (WGS) entry which is preliminary data.</text>
</comment>
<dbReference type="Pfam" id="PF06983">
    <property type="entry name" value="3-dmu-9_3-mt"/>
    <property type="match status" value="1"/>
</dbReference>
<evidence type="ECO:0000259" key="1">
    <source>
        <dbReference type="Pfam" id="PF06983"/>
    </source>
</evidence>
<dbReference type="PANTHER" id="PTHR33990:SF5">
    <property type="entry name" value="PHNB-LIKE DOMAIN-CONTAINING PROTEIN"/>
    <property type="match status" value="1"/>
</dbReference>
<protein>
    <submittedName>
        <fullName evidence="2">Glyoxalase/bleomycin resistance/extradiol dioxygenase family protein</fullName>
    </submittedName>
</protein>
<reference evidence="2 3" key="1">
    <citation type="submission" date="2024-03" db="EMBL/GenBank/DDBJ databases">
        <title>Mouse gut bacterial collection (mGBC) of GemPharmatech.</title>
        <authorList>
            <person name="He Y."/>
            <person name="Dong L."/>
            <person name="Wu D."/>
            <person name="Gao X."/>
            <person name="Lin Z."/>
        </authorList>
    </citation>
    <scope>NUCLEOTIDE SEQUENCE [LARGE SCALE GENOMIC DNA]</scope>
    <source>
        <strain evidence="2 3">61-15</strain>
    </source>
</reference>
<dbReference type="InterPro" id="IPR029068">
    <property type="entry name" value="Glyas_Bleomycin-R_OHBP_Dase"/>
</dbReference>
<keyword evidence="3" id="KW-1185">Reference proteome</keyword>
<dbReference type="GO" id="GO:0051213">
    <property type="term" value="F:dioxygenase activity"/>
    <property type="evidence" value="ECO:0007669"/>
    <property type="project" value="UniProtKB-KW"/>
</dbReference>
<dbReference type="SUPFAM" id="SSF54593">
    <property type="entry name" value="Glyoxalase/Bleomycin resistance protein/Dihydroxybiphenyl dioxygenase"/>
    <property type="match status" value="1"/>
</dbReference>
<dbReference type="EMBL" id="JBCLSH010000014">
    <property type="protein sequence ID" value="MEY8443673.1"/>
    <property type="molecule type" value="Genomic_DNA"/>
</dbReference>
<dbReference type="Proteomes" id="UP001565283">
    <property type="component" value="Unassembled WGS sequence"/>
</dbReference>
<sequence>MAHVHPHIALNNTKEALVYYEKVLGAKNIHRVAVGTEQAADFGVAADQAAEMTMHSQFDVLGVTIMAADNFKGEELGYSGVSIMLDVNSEDAEAMAEAKAFWQHLSESNQVTVNMAFEEQFWGGAMGDFTDKYGVHWMLHAQPYSKNAAR</sequence>
<dbReference type="PANTHER" id="PTHR33990">
    <property type="entry name" value="PROTEIN YJDN-RELATED"/>
    <property type="match status" value="1"/>
</dbReference>
<gene>
    <name evidence="2" type="ORF">AALA52_05385</name>
</gene>
<dbReference type="InterPro" id="IPR028973">
    <property type="entry name" value="PhnB-like"/>
</dbReference>
<organism evidence="2 3">
    <name type="scientific">Lactococcus ileimucosae</name>
    <dbReference type="NCBI Taxonomy" id="2941329"/>
    <lineage>
        <taxon>Bacteria</taxon>
        <taxon>Bacillati</taxon>
        <taxon>Bacillota</taxon>
        <taxon>Bacilli</taxon>
        <taxon>Lactobacillales</taxon>
        <taxon>Streptococcaceae</taxon>
        <taxon>Lactococcus</taxon>
    </lineage>
</organism>
<accession>A0ABV4D5I2</accession>
<evidence type="ECO:0000313" key="2">
    <source>
        <dbReference type="EMBL" id="MEY8443673.1"/>
    </source>
</evidence>
<dbReference type="Gene3D" id="3.10.180.10">
    <property type="entry name" value="2,3-Dihydroxybiphenyl 1,2-Dioxygenase, domain 1"/>
    <property type="match status" value="1"/>
</dbReference>
<keyword evidence="2" id="KW-0560">Oxidoreductase</keyword>
<proteinExistence type="predicted"/>